<dbReference type="AlphaFoldDB" id="G2QJB8"/>
<dbReference type="HOGENOM" id="CLU_021768_3_2_1"/>
<dbReference type="OrthoDB" id="2906425at2759"/>
<keyword evidence="3" id="KW-1185">Reference proteome</keyword>
<sequence length="253" mass="29154">MADATFDAPRTLRPPGRIVFQDSDTVRKLGPAWRLQREVEAMDFVRRHTSLPVPAVLEIHLEPSGDNEHGWFVMERLPGSELGVAWPNMSEGARGETIRQLRSYFEQLHNLRPDGAGWIGSCSGGPAYDHRLDNRSTCGPFSTVGDFHDLLVAPLKECPRPEWVEKYRPRLPDNHEIRFAHADLSWENILLDPDTGHVTGILDWEMAGFWPAWWEYRKALFGARCQPWWTQVLREIMTGYPEETEVDMDLEMF</sequence>
<dbReference type="InterPro" id="IPR011009">
    <property type="entry name" value="Kinase-like_dom_sf"/>
</dbReference>
<dbReference type="EMBL" id="CP003006">
    <property type="protein sequence ID" value="AEO59675.1"/>
    <property type="molecule type" value="Genomic_DNA"/>
</dbReference>
<protein>
    <recommendedName>
        <fullName evidence="1">Aminoglycoside phosphotransferase domain-containing protein</fullName>
    </recommendedName>
</protein>
<gene>
    <name evidence="2" type="ORF">MYCTH_2308138</name>
</gene>
<dbReference type="InterPro" id="IPR051678">
    <property type="entry name" value="AGP_Transferase"/>
</dbReference>
<dbReference type="Pfam" id="PF01636">
    <property type="entry name" value="APH"/>
    <property type="match status" value="1"/>
</dbReference>
<dbReference type="Proteomes" id="UP000007322">
    <property type="component" value="Chromosome 5"/>
</dbReference>
<dbReference type="InParanoid" id="G2QJB8"/>
<dbReference type="InterPro" id="IPR002575">
    <property type="entry name" value="Aminoglycoside_PTrfase"/>
</dbReference>
<dbReference type="eggNOG" id="ENOG502S7HW">
    <property type="taxonomic scope" value="Eukaryota"/>
</dbReference>
<dbReference type="PANTHER" id="PTHR21310">
    <property type="entry name" value="AMINOGLYCOSIDE PHOSPHOTRANSFERASE-RELATED-RELATED"/>
    <property type="match status" value="1"/>
</dbReference>
<name>G2QJB8_THET4</name>
<dbReference type="Gene3D" id="3.90.1200.10">
    <property type="match status" value="1"/>
</dbReference>
<organism evidence="2 3">
    <name type="scientific">Thermothelomyces thermophilus (strain ATCC 42464 / BCRC 31852 / DSM 1799)</name>
    <name type="common">Sporotrichum thermophile</name>
    <dbReference type="NCBI Taxonomy" id="573729"/>
    <lineage>
        <taxon>Eukaryota</taxon>
        <taxon>Fungi</taxon>
        <taxon>Dikarya</taxon>
        <taxon>Ascomycota</taxon>
        <taxon>Pezizomycotina</taxon>
        <taxon>Sordariomycetes</taxon>
        <taxon>Sordariomycetidae</taxon>
        <taxon>Sordariales</taxon>
        <taxon>Chaetomiaceae</taxon>
        <taxon>Thermothelomyces</taxon>
    </lineage>
</organism>
<dbReference type="SUPFAM" id="SSF56112">
    <property type="entry name" value="Protein kinase-like (PK-like)"/>
    <property type="match status" value="1"/>
</dbReference>
<dbReference type="VEuPathDB" id="FungiDB:MYCTH_2308138"/>
<evidence type="ECO:0000259" key="1">
    <source>
        <dbReference type="Pfam" id="PF01636"/>
    </source>
</evidence>
<evidence type="ECO:0000313" key="2">
    <source>
        <dbReference type="EMBL" id="AEO59675.1"/>
    </source>
</evidence>
<dbReference type="RefSeq" id="XP_003664920.1">
    <property type="nucleotide sequence ID" value="XM_003664872.1"/>
</dbReference>
<reference evidence="2 3" key="1">
    <citation type="journal article" date="2011" name="Nat. Biotechnol.">
        <title>Comparative genomic analysis of the thermophilic biomass-degrading fungi Myceliophthora thermophila and Thielavia terrestris.</title>
        <authorList>
            <person name="Berka R.M."/>
            <person name="Grigoriev I.V."/>
            <person name="Otillar R."/>
            <person name="Salamov A."/>
            <person name="Grimwood J."/>
            <person name="Reid I."/>
            <person name="Ishmael N."/>
            <person name="John T."/>
            <person name="Darmond C."/>
            <person name="Moisan M.-C."/>
            <person name="Henrissat B."/>
            <person name="Coutinho P.M."/>
            <person name="Lombard V."/>
            <person name="Natvig D.O."/>
            <person name="Lindquist E."/>
            <person name="Schmutz J."/>
            <person name="Lucas S."/>
            <person name="Harris P."/>
            <person name="Powlowski J."/>
            <person name="Bellemare A."/>
            <person name="Taylor D."/>
            <person name="Butler G."/>
            <person name="de Vries R.P."/>
            <person name="Allijn I.E."/>
            <person name="van den Brink J."/>
            <person name="Ushinsky S."/>
            <person name="Storms R."/>
            <person name="Powell A.J."/>
            <person name="Paulsen I.T."/>
            <person name="Elbourne L.D.H."/>
            <person name="Baker S.E."/>
            <person name="Magnuson J."/>
            <person name="LaBoissiere S."/>
            <person name="Clutterbuck A.J."/>
            <person name="Martinez D."/>
            <person name="Wogulis M."/>
            <person name="de Leon A.L."/>
            <person name="Rey M.W."/>
            <person name="Tsang A."/>
        </authorList>
    </citation>
    <scope>NUCLEOTIDE SEQUENCE [LARGE SCALE GENOMIC DNA]</scope>
    <source>
        <strain evidence="3">ATCC 42464 / BCRC 31852 / DSM 1799</strain>
    </source>
</reference>
<dbReference type="KEGG" id="mtm:MYCTH_2308138"/>
<dbReference type="PANTHER" id="PTHR21310:SF15">
    <property type="entry name" value="AMINOGLYCOSIDE PHOSPHOTRANSFERASE DOMAIN-CONTAINING PROTEIN"/>
    <property type="match status" value="1"/>
</dbReference>
<dbReference type="OMA" id="PEWWEYR"/>
<evidence type="ECO:0000313" key="3">
    <source>
        <dbReference type="Proteomes" id="UP000007322"/>
    </source>
</evidence>
<proteinExistence type="predicted"/>
<dbReference type="GeneID" id="11506792"/>
<feature type="domain" description="Aminoglycoside phosphotransferase" evidence="1">
    <location>
        <begin position="31"/>
        <end position="242"/>
    </location>
</feature>
<accession>G2QJB8</accession>